<dbReference type="SUPFAM" id="SSF56954">
    <property type="entry name" value="Outer membrane efflux proteins (OEP)"/>
    <property type="match status" value="1"/>
</dbReference>
<keyword evidence="2" id="KW-0732">Signal</keyword>
<feature type="chain" id="PRO_5009241482" evidence="2">
    <location>
        <begin position="20"/>
        <end position="418"/>
    </location>
</feature>
<dbReference type="InterPro" id="IPR010131">
    <property type="entry name" value="MdtP/NodT-like"/>
</dbReference>
<gene>
    <name evidence="3" type="ORF">SAMN05444167_1655</name>
</gene>
<dbReference type="Proteomes" id="UP000182427">
    <property type="component" value="Chromosome I"/>
</dbReference>
<dbReference type="OrthoDB" id="9791261at2"/>
<dbReference type="EMBL" id="LT629690">
    <property type="protein sequence ID" value="SDF18723.1"/>
    <property type="molecule type" value="Genomic_DNA"/>
</dbReference>
<dbReference type="InterPro" id="IPR003423">
    <property type="entry name" value="OMP_efflux"/>
</dbReference>
<dbReference type="Pfam" id="PF02321">
    <property type="entry name" value="OEP"/>
    <property type="match status" value="2"/>
</dbReference>
<proteinExistence type="inferred from homology"/>
<dbReference type="PANTHER" id="PTHR30203">
    <property type="entry name" value="OUTER MEMBRANE CATION EFFLUX PROTEIN"/>
    <property type="match status" value="1"/>
</dbReference>
<evidence type="ECO:0000313" key="4">
    <source>
        <dbReference type="Proteomes" id="UP000182427"/>
    </source>
</evidence>
<evidence type="ECO:0000256" key="2">
    <source>
        <dbReference type="SAM" id="SignalP"/>
    </source>
</evidence>
<feature type="signal peptide" evidence="2">
    <location>
        <begin position="1"/>
        <end position="19"/>
    </location>
</feature>
<keyword evidence="4" id="KW-1185">Reference proteome</keyword>
<name>A0A1G7J1G1_9BACT</name>
<evidence type="ECO:0000313" key="3">
    <source>
        <dbReference type="EMBL" id="SDF18723.1"/>
    </source>
</evidence>
<accession>A0A1G7J1G1</accession>
<dbReference type="AlphaFoldDB" id="A0A1G7J1G1"/>
<dbReference type="Gene3D" id="1.20.1600.10">
    <property type="entry name" value="Outer membrane efflux proteins (OEP)"/>
    <property type="match status" value="1"/>
</dbReference>
<evidence type="ECO:0000256" key="1">
    <source>
        <dbReference type="ARBA" id="ARBA00007613"/>
    </source>
</evidence>
<protein>
    <submittedName>
        <fullName evidence="3">Outer membrane protein, cobalt-zinc-cadmium efflux system</fullName>
    </submittedName>
</protein>
<comment type="similarity">
    <text evidence="1">Belongs to the outer membrane factor (OMF) (TC 1.B.17) family.</text>
</comment>
<dbReference type="RefSeq" id="WP_083344707.1">
    <property type="nucleotide sequence ID" value="NZ_LT629690.1"/>
</dbReference>
<dbReference type="GO" id="GO:0015562">
    <property type="term" value="F:efflux transmembrane transporter activity"/>
    <property type="evidence" value="ECO:0007669"/>
    <property type="project" value="InterPro"/>
</dbReference>
<organism evidence="3 4">
    <name type="scientific">Terriglobus roseus</name>
    <dbReference type="NCBI Taxonomy" id="392734"/>
    <lineage>
        <taxon>Bacteria</taxon>
        <taxon>Pseudomonadati</taxon>
        <taxon>Acidobacteriota</taxon>
        <taxon>Terriglobia</taxon>
        <taxon>Terriglobales</taxon>
        <taxon>Acidobacteriaceae</taxon>
        <taxon>Terriglobus</taxon>
    </lineage>
</organism>
<sequence length="418" mass="45178">MKRILLSAGLVLLYPAVYAQVAASPPAPPQPLTLQQAVDYARLHSPGLLGAQAHLSAIQANEITAGLRLNPNLVAEGTQMSLSNNDPNGPPFYGVGLQRTFEVGGKRSLRIAAAKANTGVASAQVDDQKRGLDLAVKQAFTGMLQAKLALTIANDNLADYHKTVDLMKVRLDAGDVDRTDFERVELQLAGFENDQTNAQLNLTQASEQLQVLLGEPSVLSTFDISGSLDLPALGSTVEQLENAALAARPDLVAAQRQVNANEAAIHLADAMGKTDPQFGVEYEHSGTANTLGANLQIPLRIFDRNQGEKERTRREADSSRLLLQQARNQVISDVDQSYAAYQAAVQQNARYQQKYLAEAAHVRDNIQFAYRNGNATLLDYLSALQDYRQTNLAALNAQANAQNALHQLSYATATEVNP</sequence>
<reference evidence="3 4" key="1">
    <citation type="submission" date="2016-10" db="EMBL/GenBank/DDBJ databases">
        <authorList>
            <person name="de Groot N.N."/>
        </authorList>
    </citation>
    <scope>NUCLEOTIDE SEQUENCE [LARGE SCALE GENOMIC DNA]</scope>
    <source>
        <strain evidence="3 4">GAS232</strain>
    </source>
</reference>
<dbReference type="PANTHER" id="PTHR30203:SF24">
    <property type="entry name" value="BLR4935 PROTEIN"/>
    <property type="match status" value="1"/>
</dbReference>